<keyword evidence="3" id="KW-1185">Reference proteome</keyword>
<accession>A0ABX5XZF6</accession>
<gene>
    <name evidence="2" type="ORF">TBK1r_64530</name>
</gene>
<sequence length="71" mass="7797">MGIQLSDKHAGPFKLEVEWIKARSEPAVSATMTVCRDVAYVIPDFESTRFRSIDARPPRNGASCLGSDSIN</sequence>
<dbReference type="Proteomes" id="UP000318081">
    <property type="component" value="Chromosome"/>
</dbReference>
<reference evidence="2 3" key="1">
    <citation type="submission" date="2019-02" db="EMBL/GenBank/DDBJ databases">
        <title>Deep-cultivation of Planctomycetes and their phenomic and genomic characterization uncovers novel biology.</title>
        <authorList>
            <person name="Wiegand S."/>
            <person name="Jogler M."/>
            <person name="Boedeker C."/>
            <person name="Pinto D."/>
            <person name="Vollmers J."/>
            <person name="Rivas-Marin E."/>
            <person name="Kohn T."/>
            <person name="Peeters S.H."/>
            <person name="Heuer A."/>
            <person name="Rast P."/>
            <person name="Oberbeckmann S."/>
            <person name="Bunk B."/>
            <person name="Jeske O."/>
            <person name="Meyerdierks A."/>
            <person name="Storesund J.E."/>
            <person name="Kallscheuer N."/>
            <person name="Luecker S."/>
            <person name="Lage O.M."/>
            <person name="Pohl T."/>
            <person name="Merkel B.J."/>
            <person name="Hornburger P."/>
            <person name="Mueller R.-W."/>
            <person name="Bruemmer F."/>
            <person name="Labrenz M."/>
            <person name="Spormann A.M."/>
            <person name="Op den Camp H."/>
            <person name="Overmann J."/>
            <person name="Amann R."/>
            <person name="Jetten M.S.M."/>
            <person name="Mascher T."/>
            <person name="Medema M.H."/>
            <person name="Devos D.P."/>
            <person name="Kaster A.-K."/>
            <person name="Ovreas L."/>
            <person name="Rohde M."/>
            <person name="Galperin M.Y."/>
            <person name="Jogler C."/>
        </authorList>
    </citation>
    <scope>NUCLEOTIDE SEQUENCE [LARGE SCALE GENOMIC DNA]</scope>
    <source>
        <strain evidence="2 3">TBK1r</strain>
    </source>
</reference>
<dbReference type="EMBL" id="CP036432">
    <property type="protein sequence ID" value="QDV87423.1"/>
    <property type="molecule type" value="Genomic_DNA"/>
</dbReference>
<name>A0ABX5XZF6_9BACT</name>
<organism evidence="2 3">
    <name type="scientific">Stieleria magnilauensis</name>
    <dbReference type="NCBI Taxonomy" id="2527963"/>
    <lineage>
        <taxon>Bacteria</taxon>
        <taxon>Pseudomonadati</taxon>
        <taxon>Planctomycetota</taxon>
        <taxon>Planctomycetia</taxon>
        <taxon>Pirellulales</taxon>
        <taxon>Pirellulaceae</taxon>
        <taxon>Stieleria</taxon>
    </lineage>
</organism>
<feature type="region of interest" description="Disordered" evidence="1">
    <location>
        <begin position="52"/>
        <end position="71"/>
    </location>
</feature>
<protein>
    <submittedName>
        <fullName evidence="2">Uncharacterized protein</fullName>
    </submittedName>
</protein>
<evidence type="ECO:0000313" key="2">
    <source>
        <dbReference type="EMBL" id="QDV87423.1"/>
    </source>
</evidence>
<evidence type="ECO:0000256" key="1">
    <source>
        <dbReference type="SAM" id="MobiDB-lite"/>
    </source>
</evidence>
<proteinExistence type="predicted"/>
<evidence type="ECO:0000313" key="3">
    <source>
        <dbReference type="Proteomes" id="UP000318081"/>
    </source>
</evidence>